<dbReference type="InterPro" id="IPR047928">
    <property type="entry name" value="Perm_prefix_1"/>
</dbReference>
<evidence type="ECO:0000256" key="1">
    <source>
        <dbReference type="SAM" id="Phobius"/>
    </source>
</evidence>
<evidence type="ECO:0000313" key="2">
    <source>
        <dbReference type="EMBL" id="AQQ52595.1"/>
    </source>
</evidence>
<organism evidence="2 3">
    <name type="scientific">Planococcus lenghuensis</name>
    <dbReference type="NCBI Taxonomy" id="2213202"/>
    <lineage>
        <taxon>Bacteria</taxon>
        <taxon>Bacillati</taxon>
        <taxon>Bacillota</taxon>
        <taxon>Bacilli</taxon>
        <taxon>Bacillales</taxon>
        <taxon>Caryophanaceae</taxon>
        <taxon>Planococcus</taxon>
    </lineage>
</organism>
<dbReference type="KEGG" id="pmar:B0X71_05455"/>
<keyword evidence="1" id="KW-1133">Transmembrane helix</keyword>
<feature type="transmembrane region" description="Helical" evidence="1">
    <location>
        <begin position="79"/>
        <end position="96"/>
    </location>
</feature>
<dbReference type="RefSeq" id="WP_077588479.1">
    <property type="nucleotide sequence ID" value="NZ_CP019640.1"/>
</dbReference>
<evidence type="ECO:0000313" key="3">
    <source>
        <dbReference type="Proteomes" id="UP000188184"/>
    </source>
</evidence>
<dbReference type="EMBL" id="CP019640">
    <property type="protein sequence ID" value="AQQ52595.1"/>
    <property type="molecule type" value="Genomic_DNA"/>
</dbReference>
<reference evidence="2 3" key="1">
    <citation type="submission" date="2017-02" db="EMBL/GenBank/DDBJ databases">
        <title>The complete genomic sequence of a novel cold adapted crude oil-degrading bacterium Planococcus qaidamina Y42.</title>
        <authorList>
            <person name="Yang R."/>
        </authorList>
    </citation>
    <scope>NUCLEOTIDE SEQUENCE [LARGE SCALE GENOMIC DNA]</scope>
    <source>
        <strain evidence="2 3">Y42</strain>
    </source>
</reference>
<feature type="transmembrane region" description="Helical" evidence="1">
    <location>
        <begin position="135"/>
        <end position="154"/>
    </location>
</feature>
<name>A0A1Q2KWJ8_9BACL</name>
<protein>
    <submittedName>
        <fullName evidence="2">Uncharacterized protein</fullName>
    </submittedName>
</protein>
<accession>A0A1Q2KWJ8</accession>
<dbReference type="OrthoDB" id="4822551at2"/>
<dbReference type="Proteomes" id="UP000188184">
    <property type="component" value="Chromosome"/>
</dbReference>
<dbReference type="AlphaFoldDB" id="A0A1Q2KWJ8"/>
<keyword evidence="1" id="KW-0812">Transmembrane</keyword>
<gene>
    <name evidence="2" type="ORF">B0X71_05455</name>
</gene>
<sequence length="165" mass="18963">MDEQFQNYVDGIMREVVCRDEQKAEIAEEMHDHLQLLKAEYMEAGKTEQQAAQLAISAFGQKKQVGRQLQKELFPHLQLLKWISSGLCLFIAYFLLKQGLALQQMGTDVDGEGIGIHFFIFEVNDRVPEENIPHYALRFLTAGVAMMWLSLLVFNKKVLNYIAQI</sequence>
<dbReference type="NCBIfam" id="NF038403">
    <property type="entry name" value="perm_prefix_1"/>
    <property type="match status" value="1"/>
</dbReference>
<proteinExistence type="predicted"/>
<keyword evidence="3" id="KW-1185">Reference proteome</keyword>
<keyword evidence="1" id="KW-0472">Membrane</keyword>